<protein>
    <submittedName>
        <fullName evidence="2">Uncharacterized protein</fullName>
    </submittedName>
</protein>
<dbReference type="EMBL" id="BMAR01000001">
    <property type="protein sequence ID" value="GFR41268.1"/>
    <property type="molecule type" value="Genomic_DNA"/>
</dbReference>
<feature type="compositionally biased region" description="Low complexity" evidence="1">
    <location>
        <begin position="155"/>
        <end position="164"/>
    </location>
</feature>
<accession>A0AAD3HHW4</accession>
<evidence type="ECO:0000313" key="2">
    <source>
        <dbReference type="EMBL" id="GFR41268.1"/>
    </source>
</evidence>
<feature type="compositionally biased region" description="Pro residues" evidence="1">
    <location>
        <begin position="310"/>
        <end position="325"/>
    </location>
</feature>
<dbReference type="AlphaFoldDB" id="A0AAD3HHW4"/>
<feature type="non-terminal residue" evidence="2">
    <location>
        <position position="1"/>
    </location>
</feature>
<feature type="region of interest" description="Disordered" evidence="1">
    <location>
        <begin position="95"/>
        <end position="188"/>
    </location>
</feature>
<feature type="compositionally biased region" description="Low complexity" evidence="1">
    <location>
        <begin position="518"/>
        <end position="530"/>
    </location>
</feature>
<comment type="caution">
    <text evidence="2">The sequence shown here is derived from an EMBL/GenBank/DDBJ whole genome shotgun (WGS) entry which is preliminary data.</text>
</comment>
<proteinExistence type="predicted"/>
<feature type="region of interest" description="Disordered" evidence="1">
    <location>
        <begin position="625"/>
        <end position="681"/>
    </location>
</feature>
<feature type="region of interest" description="Disordered" evidence="1">
    <location>
        <begin position="250"/>
        <end position="283"/>
    </location>
</feature>
<feature type="compositionally biased region" description="Low complexity" evidence="1">
    <location>
        <begin position="556"/>
        <end position="567"/>
    </location>
</feature>
<feature type="compositionally biased region" description="Basic and acidic residues" evidence="1">
    <location>
        <begin position="138"/>
        <end position="149"/>
    </location>
</feature>
<feature type="compositionally biased region" description="Low complexity" evidence="1">
    <location>
        <begin position="489"/>
        <end position="501"/>
    </location>
</feature>
<feature type="compositionally biased region" description="Low complexity" evidence="1">
    <location>
        <begin position="646"/>
        <end position="655"/>
    </location>
</feature>
<organism evidence="2 3">
    <name type="scientific">Astrephomene gubernaculifera</name>
    <dbReference type="NCBI Taxonomy" id="47775"/>
    <lineage>
        <taxon>Eukaryota</taxon>
        <taxon>Viridiplantae</taxon>
        <taxon>Chlorophyta</taxon>
        <taxon>core chlorophytes</taxon>
        <taxon>Chlorophyceae</taxon>
        <taxon>CS clade</taxon>
        <taxon>Chlamydomonadales</taxon>
        <taxon>Astrephomenaceae</taxon>
        <taxon>Astrephomene</taxon>
    </lineage>
</organism>
<gene>
    <name evidence="2" type="ORF">Agub_g1943</name>
</gene>
<reference evidence="2 3" key="1">
    <citation type="journal article" date="2021" name="Sci. Rep.">
        <title>Genome sequencing of the multicellular alga Astrephomene provides insights into convergent evolution of germ-soma differentiation.</title>
        <authorList>
            <person name="Yamashita S."/>
            <person name="Yamamoto K."/>
            <person name="Matsuzaki R."/>
            <person name="Suzuki S."/>
            <person name="Yamaguchi H."/>
            <person name="Hirooka S."/>
            <person name="Minakuchi Y."/>
            <person name="Miyagishima S."/>
            <person name="Kawachi M."/>
            <person name="Toyoda A."/>
            <person name="Nozaki H."/>
        </authorList>
    </citation>
    <scope>NUCLEOTIDE SEQUENCE [LARGE SCALE GENOMIC DNA]</scope>
    <source>
        <strain evidence="2 3">NIES-4017</strain>
    </source>
</reference>
<feature type="region of interest" description="Disordered" evidence="1">
    <location>
        <begin position="308"/>
        <end position="387"/>
    </location>
</feature>
<feature type="region of interest" description="Disordered" evidence="1">
    <location>
        <begin position="407"/>
        <end position="596"/>
    </location>
</feature>
<dbReference type="Proteomes" id="UP001054857">
    <property type="component" value="Unassembled WGS sequence"/>
</dbReference>
<feature type="compositionally biased region" description="Low complexity" evidence="1">
    <location>
        <begin position="537"/>
        <end position="546"/>
    </location>
</feature>
<name>A0AAD3HHW4_9CHLO</name>
<feature type="compositionally biased region" description="Basic and acidic residues" evidence="1">
    <location>
        <begin position="437"/>
        <end position="454"/>
    </location>
</feature>
<keyword evidence="3" id="KW-1185">Reference proteome</keyword>
<feature type="compositionally biased region" description="Polar residues" evidence="1">
    <location>
        <begin position="505"/>
        <end position="517"/>
    </location>
</feature>
<evidence type="ECO:0000313" key="3">
    <source>
        <dbReference type="Proteomes" id="UP001054857"/>
    </source>
</evidence>
<evidence type="ECO:0000256" key="1">
    <source>
        <dbReference type="SAM" id="MobiDB-lite"/>
    </source>
</evidence>
<feature type="compositionally biased region" description="Low complexity" evidence="1">
    <location>
        <begin position="348"/>
        <end position="372"/>
    </location>
</feature>
<sequence>MDFPLDNPHELCPGASGRAVFVSYGSPDAIRQAKFEALQLKVRQKMLQQRTGLDDPHALKSHLDPAAELARAAKAACLGVGGCEQVQALVVPPTVTPHGEEVRGSSELILSGERREYQRPGPSRAATSNASGPVPRYRTSDLEIAKKPEGGAAGEAGARGSSGRRSSRTGGGSSGYGMSWRKQPPARDPLAAQLSEGMLTYVQCKFERPNVIGSAFVPQGQAMQEALHAYEQRKPRRPASAPLRRYMNQATGGTSRSDREAAWAVGGGGGVGTASVSASAGTLDSKWQDVPVVKVQETDLLAMYRRNSVAPPPAEPPPPAAPPPRNSSRTVFGTIRATPDPDEPAAPPTAAVVAAPGARGAAPMPTPAGMAASKGNPHRGTPAAAGAAAASTTAAAVTPTAAATAAPAVAATSDSPNSSSGDAAAKRRSTHPVTLVEPHEQDAAEEERRRRESAGPRTQAWGSGSVTAAAPGGMRRGTNTGDGGGGGAASSPTAGGVASGAVPSRPTSALSAASSRGTPTAAAFGSTAAPAPDPPRSVSSSSSSSVTPHPEPRPPAQSHAASQRRASTGGAFMSPSNPALPSGGGRITKTHSHPSTAANTANSIIATDAAGNTSQLRIPYQPVAPETRRQQQGAAVATAKTNRLRSGPARGSSPHPHGPHGPHPGSLSAEGSSLMQQQAHADRWAAPCNRMSASDDRSVLQERILDGLARLYTATGPEAANAAEQMALMKEGKAAVEVSTPGSGRGGFKIGVPTQVAMQPQPRRASRLASVESAPAEVWLGGGFGADQQQMLIGAAGGVNRRVRPPSAGCWA</sequence>
<feature type="compositionally biased region" description="Polar residues" evidence="1">
    <location>
        <begin position="669"/>
        <end position="679"/>
    </location>
</feature>